<protein>
    <submittedName>
        <fullName evidence="4">Auxin-responsive protein SAUR76-like</fullName>
    </submittedName>
</protein>
<keyword evidence="3" id="KW-1185">Reference proteome</keyword>
<name>A0A6I9S442_ELAGV</name>
<dbReference type="PANTHER" id="PTHR35296">
    <property type="entry name" value="EXPRESSED PROTEIN"/>
    <property type="match status" value="1"/>
</dbReference>
<dbReference type="AlphaFoldDB" id="A0A6I9S442"/>
<dbReference type="InterPro" id="IPR003676">
    <property type="entry name" value="SAUR_fam"/>
</dbReference>
<proteinExistence type="inferred from homology"/>
<accession>A0A6I9S442</accession>
<reference evidence="4" key="1">
    <citation type="submission" date="2025-08" db="UniProtKB">
        <authorList>
            <consortium name="RefSeq"/>
        </authorList>
    </citation>
    <scope>IDENTIFICATION</scope>
</reference>
<dbReference type="Proteomes" id="UP000504607">
    <property type="component" value="Chromosome 13"/>
</dbReference>
<comment type="similarity">
    <text evidence="1">Belongs to the ARG7 family.</text>
</comment>
<dbReference type="GeneID" id="105056686"/>
<dbReference type="OrthoDB" id="1924524at2759"/>
<sequence>MAKSGRLGKLKCMLKRWHSLGRLAPAAGDGAAAPSAAVEGGSRRTSSVPGDCEPQGFHAVYVGNSRRRYLISSDVAGHPLFQVLVQRSGGSDDGGAVTFIGCEVVLFEHLLWMIENADPQPDSLAELVEFYAC</sequence>
<evidence type="ECO:0000313" key="4">
    <source>
        <dbReference type="RefSeq" id="XP_010937282.1"/>
    </source>
</evidence>
<dbReference type="InParanoid" id="A0A6I9S442"/>
<dbReference type="RefSeq" id="XP_010937282.1">
    <property type="nucleotide sequence ID" value="XM_010938980.3"/>
</dbReference>
<organism evidence="3 4">
    <name type="scientific">Elaeis guineensis var. tenera</name>
    <name type="common">Oil palm</name>
    <dbReference type="NCBI Taxonomy" id="51953"/>
    <lineage>
        <taxon>Eukaryota</taxon>
        <taxon>Viridiplantae</taxon>
        <taxon>Streptophyta</taxon>
        <taxon>Embryophyta</taxon>
        <taxon>Tracheophyta</taxon>
        <taxon>Spermatophyta</taxon>
        <taxon>Magnoliopsida</taxon>
        <taxon>Liliopsida</taxon>
        <taxon>Arecaceae</taxon>
        <taxon>Arecoideae</taxon>
        <taxon>Cocoseae</taxon>
        <taxon>Elaeidinae</taxon>
        <taxon>Elaeis</taxon>
    </lineage>
</organism>
<dbReference type="KEGG" id="egu:105056686"/>
<evidence type="ECO:0000256" key="1">
    <source>
        <dbReference type="ARBA" id="ARBA00006974"/>
    </source>
</evidence>
<dbReference type="GO" id="GO:0009733">
    <property type="term" value="P:response to auxin"/>
    <property type="evidence" value="ECO:0007669"/>
    <property type="project" value="InterPro"/>
</dbReference>
<evidence type="ECO:0000256" key="2">
    <source>
        <dbReference type="SAM" id="MobiDB-lite"/>
    </source>
</evidence>
<dbReference type="PANTHER" id="PTHR35296:SF8">
    <property type="entry name" value="SMALL AUXIN-UP RNA-RELATED"/>
    <property type="match status" value="1"/>
</dbReference>
<dbReference type="Pfam" id="PF02519">
    <property type="entry name" value="Auxin_inducible"/>
    <property type="match status" value="1"/>
</dbReference>
<gene>
    <name evidence="4" type="primary">LOC105056686</name>
</gene>
<feature type="compositionally biased region" description="Low complexity" evidence="2">
    <location>
        <begin position="26"/>
        <end position="37"/>
    </location>
</feature>
<feature type="region of interest" description="Disordered" evidence="2">
    <location>
        <begin position="26"/>
        <end position="49"/>
    </location>
</feature>
<evidence type="ECO:0000313" key="3">
    <source>
        <dbReference type="Proteomes" id="UP000504607"/>
    </source>
</evidence>